<dbReference type="InterPro" id="IPR014051">
    <property type="entry name" value="Phosphoesterase_HXTX"/>
</dbReference>
<feature type="domain" description="Phosphoesterase HXTX" evidence="3">
    <location>
        <begin position="93"/>
        <end position="167"/>
    </location>
</feature>
<feature type="active site" description="Proton acceptor" evidence="2">
    <location>
        <position position="121"/>
    </location>
</feature>
<evidence type="ECO:0000259" key="3">
    <source>
        <dbReference type="Pfam" id="PF02834"/>
    </source>
</evidence>
<proteinExistence type="inferred from homology"/>
<dbReference type="HAMAP" id="MF_01940">
    <property type="entry name" value="RNA_CPDase"/>
    <property type="match status" value="1"/>
</dbReference>
<sequence length="186" mass="20592">MPRLFIAIDLPEVVRQDLCRLNVPIPGSRWVPADQLHLTLAFLGDVGEERVAGLARALDQVSAAPFRLRFDRLGCFPSRARPRVLWVGLKPEPLLLSLADRLREFLRDCCIPQEERPFSPHITLARLKLPAARECASFLDRPLALERTSVSAQEFILFESLLTAAGAIHTPLKRFPLSGGSGGPPA</sequence>
<keyword evidence="4" id="KW-0436">Ligase</keyword>
<dbReference type="KEGG" id="ppd:Ppro_2521"/>
<feature type="domain" description="Phosphoesterase HXTX" evidence="3">
    <location>
        <begin position="14"/>
        <end position="86"/>
    </location>
</feature>
<dbReference type="AlphaFoldDB" id="A1AS05"/>
<dbReference type="PANTHER" id="PTHR35561:SF1">
    <property type="entry name" value="RNA 2',3'-CYCLIC PHOSPHODIESTERASE"/>
    <property type="match status" value="1"/>
</dbReference>
<comment type="similarity">
    <text evidence="2">Belongs to the 2H phosphoesterase superfamily. ThpR family.</text>
</comment>
<protein>
    <recommendedName>
        <fullName evidence="2">RNA 2',3'-cyclic phosphodiesterase</fullName>
        <shortName evidence="2">RNA 2',3'-CPDase</shortName>
        <ecNumber evidence="2">3.1.4.58</ecNumber>
    </recommendedName>
</protein>
<comment type="function">
    <text evidence="2">Hydrolyzes RNA 2',3'-cyclic phosphodiester to an RNA 2'-phosphomonoester.</text>
</comment>
<dbReference type="Gene3D" id="3.90.1140.10">
    <property type="entry name" value="Cyclic phosphodiesterase"/>
    <property type="match status" value="1"/>
</dbReference>
<comment type="catalytic activity">
    <reaction evidence="2">
        <text>a 3'-end 2',3'-cyclophospho-ribonucleotide-RNA + H2O = a 3'-end 2'-phospho-ribonucleotide-RNA + H(+)</text>
        <dbReference type="Rhea" id="RHEA:11828"/>
        <dbReference type="Rhea" id="RHEA-COMP:10464"/>
        <dbReference type="Rhea" id="RHEA-COMP:17353"/>
        <dbReference type="ChEBI" id="CHEBI:15377"/>
        <dbReference type="ChEBI" id="CHEBI:15378"/>
        <dbReference type="ChEBI" id="CHEBI:83064"/>
        <dbReference type="ChEBI" id="CHEBI:173113"/>
        <dbReference type="EC" id="3.1.4.58"/>
    </reaction>
</comment>
<dbReference type="PANTHER" id="PTHR35561">
    <property type="entry name" value="RNA 2',3'-CYCLIC PHOSPHODIESTERASE"/>
    <property type="match status" value="1"/>
</dbReference>
<evidence type="ECO:0000256" key="2">
    <source>
        <dbReference type="HAMAP-Rule" id="MF_01940"/>
    </source>
</evidence>
<dbReference type="HOGENOM" id="CLU_081251_0_1_7"/>
<feature type="short sequence motif" description="HXTX 2" evidence="2">
    <location>
        <begin position="121"/>
        <end position="124"/>
    </location>
</feature>
<dbReference type="EC" id="3.1.4.58" evidence="2"/>
<name>A1AS05_PELPD</name>
<dbReference type="GO" id="GO:0016874">
    <property type="term" value="F:ligase activity"/>
    <property type="evidence" value="ECO:0007669"/>
    <property type="project" value="UniProtKB-KW"/>
</dbReference>
<dbReference type="RefSeq" id="WP_011736380.1">
    <property type="nucleotide sequence ID" value="NC_008609.1"/>
</dbReference>
<keyword evidence="1 2" id="KW-0378">Hydrolase</keyword>
<dbReference type="InterPro" id="IPR009097">
    <property type="entry name" value="Cyclic_Pdiesterase"/>
</dbReference>
<evidence type="ECO:0000313" key="5">
    <source>
        <dbReference type="Proteomes" id="UP000006732"/>
    </source>
</evidence>
<dbReference type="eggNOG" id="COG1514">
    <property type="taxonomic scope" value="Bacteria"/>
</dbReference>
<dbReference type="NCBIfam" id="TIGR02258">
    <property type="entry name" value="2_5_ligase"/>
    <property type="match status" value="1"/>
</dbReference>
<organism evidence="4 5">
    <name type="scientific">Pelobacter propionicus (strain DSM 2379 / NBRC 103807 / OttBd1)</name>
    <dbReference type="NCBI Taxonomy" id="338966"/>
    <lineage>
        <taxon>Bacteria</taxon>
        <taxon>Pseudomonadati</taxon>
        <taxon>Thermodesulfobacteriota</taxon>
        <taxon>Desulfuromonadia</taxon>
        <taxon>Desulfuromonadales</taxon>
        <taxon>Desulfuromonadaceae</taxon>
        <taxon>Pelobacter</taxon>
    </lineage>
</organism>
<dbReference type="SUPFAM" id="SSF55144">
    <property type="entry name" value="LigT-like"/>
    <property type="match status" value="1"/>
</dbReference>
<gene>
    <name evidence="4" type="ordered locus">Ppro_2521</name>
</gene>
<dbReference type="GO" id="GO:0008664">
    <property type="term" value="F:RNA 2',3'-cyclic 3'-phosphodiesterase activity"/>
    <property type="evidence" value="ECO:0007669"/>
    <property type="project" value="UniProtKB-EC"/>
</dbReference>
<evidence type="ECO:0000256" key="1">
    <source>
        <dbReference type="ARBA" id="ARBA00022801"/>
    </source>
</evidence>
<accession>A1AS05</accession>
<dbReference type="GO" id="GO:0004113">
    <property type="term" value="F:2',3'-cyclic-nucleotide 3'-phosphodiesterase activity"/>
    <property type="evidence" value="ECO:0007669"/>
    <property type="project" value="InterPro"/>
</dbReference>
<keyword evidence="5" id="KW-1185">Reference proteome</keyword>
<feature type="short sequence motif" description="HXTX 1" evidence="2">
    <location>
        <begin position="37"/>
        <end position="40"/>
    </location>
</feature>
<dbReference type="STRING" id="338966.Ppro_2521"/>
<dbReference type="EMBL" id="CP000482">
    <property type="protein sequence ID" value="ABL00126.1"/>
    <property type="molecule type" value="Genomic_DNA"/>
</dbReference>
<dbReference type="InterPro" id="IPR004175">
    <property type="entry name" value="RNA_CPDase"/>
</dbReference>
<reference evidence="4 5" key="1">
    <citation type="submission" date="2006-10" db="EMBL/GenBank/DDBJ databases">
        <title>Complete sequence of chromosome of Pelobacter propionicus DSM 2379.</title>
        <authorList>
            <consortium name="US DOE Joint Genome Institute"/>
            <person name="Copeland A."/>
            <person name="Lucas S."/>
            <person name="Lapidus A."/>
            <person name="Barry K."/>
            <person name="Detter J.C."/>
            <person name="Glavina del Rio T."/>
            <person name="Hammon N."/>
            <person name="Israni S."/>
            <person name="Dalin E."/>
            <person name="Tice H."/>
            <person name="Pitluck S."/>
            <person name="Saunders E."/>
            <person name="Brettin T."/>
            <person name="Bruce D."/>
            <person name="Han C."/>
            <person name="Tapia R."/>
            <person name="Schmutz J."/>
            <person name="Larimer F."/>
            <person name="Land M."/>
            <person name="Hauser L."/>
            <person name="Kyrpides N."/>
            <person name="Kim E."/>
            <person name="Lovley D."/>
            <person name="Richardson P."/>
        </authorList>
    </citation>
    <scope>NUCLEOTIDE SEQUENCE [LARGE SCALE GENOMIC DNA]</scope>
    <source>
        <strain evidence="5">DSM 2379 / NBRC 103807 / OttBd1</strain>
    </source>
</reference>
<feature type="active site" description="Proton donor" evidence="2">
    <location>
        <position position="37"/>
    </location>
</feature>
<dbReference type="Proteomes" id="UP000006732">
    <property type="component" value="Chromosome"/>
</dbReference>
<dbReference type="Pfam" id="PF02834">
    <property type="entry name" value="LigT_PEase"/>
    <property type="match status" value="2"/>
</dbReference>
<evidence type="ECO:0000313" key="4">
    <source>
        <dbReference type="EMBL" id="ABL00126.1"/>
    </source>
</evidence>